<name>A0A8D8S8H0_9HEMI</name>
<dbReference type="AlphaFoldDB" id="A0A8D8S8H0"/>
<dbReference type="EMBL" id="HBUF01202655">
    <property type="protein sequence ID" value="CAG6662426.1"/>
    <property type="molecule type" value="Transcribed_RNA"/>
</dbReference>
<sequence>MNPKPTIQDQTLPTPEPSSYYSLPDINSKVLAFNNVVTSLFDKHAPFQTFLAKQRPSPWMSLEIKNLLNRRDRARRKFVQTKSSVNYEQFNRRRNTVKQMIRNAKLRYAYSLFPPNLTQDQFYKNVKKILELSDIITQLSKWRESILELSDIIMMKL</sequence>
<evidence type="ECO:0000313" key="1">
    <source>
        <dbReference type="EMBL" id="CAG6662426.1"/>
    </source>
</evidence>
<proteinExistence type="predicted"/>
<protein>
    <submittedName>
        <fullName evidence="1">Uncharacterized protein</fullName>
    </submittedName>
</protein>
<accession>A0A8D8S8H0</accession>
<reference evidence="1" key="1">
    <citation type="submission" date="2021-05" db="EMBL/GenBank/DDBJ databases">
        <authorList>
            <person name="Alioto T."/>
            <person name="Alioto T."/>
            <person name="Gomez Garrido J."/>
        </authorList>
    </citation>
    <scope>NUCLEOTIDE SEQUENCE</scope>
</reference>
<organism evidence="1">
    <name type="scientific">Cacopsylla melanoneura</name>
    <dbReference type="NCBI Taxonomy" id="428564"/>
    <lineage>
        <taxon>Eukaryota</taxon>
        <taxon>Metazoa</taxon>
        <taxon>Ecdysozoa</taxon>
        <taxon>Arthropoda</taxon>
        <taxon>Hexapoda</taxon>
        <taxon>Insecta</taxon>
        <taxon>Pterygota</taxon>
        <taxon>Neoptera</taxon>
        <taxon>Paraneoptera</taxon>
        <taxon>Hemiptera</taxon>
        <taxon>Sternorrhyncha</taxon>
        <taxon>Psylloidea</taxon>
        <taxon>Psyllidae</taxon>
        <taxon>Psyllinae</taxon>
        <taxon>Cacopsylla</taxon>
    </lineage>
</organism>